<keyword evidence="2" id="KW-1185">Reference proteome</keyword>
<comment type="caution">
    <text evidence="1">The sequence shown here is derived from an EMBL/GenBank/DDBJ whole genome shotgun (WGS) entry which is preliminary data.</text>
</comment>
<dbReference type="Pfam" id="PF14907">
    <property type="entry name" value="NTP_transf_5"/>
    <property type="match status" value="1"/>
</dbReference>
<dbReference type="Proteomes" id="UP001500390">
    <property type="component" value="Unassembled WGS sequence"/>
</dbReference>
<evidence type="ECO:0000313" key="1">
    <source>
        <dbReference type="EMBL" id="GAA4403421.1"/>
    </source>
</evidence>
<organism evidence="1 2">
    <name type="scientific">Ornithinibacter aureus</name>
    <dbReference type="NCBI Taxonomy" id="622664"/>
    <lineage>
        <taxon>Bacteria</taxon>
        <taxon>Bacillati</taxon>
        <taxon>Actinomycetota</taxon>
        <taxon>Actinomycetes</taxon>
        <taxon>Micrococcales</taxon>
        <taxon>Intrasporangiaceae</taxon>
        <taxon>Ornithinibacter</taxon>
    </lineage>
</organism>
<protein>
    <recommendedName>
        <fullName evidence="3">2-nitropropane dioxygenase</fullName>
    </recommendedName>
</protein>
<sequence>MPGRSKAPQGVPRRVHPNNRALVRMLRRGGRCAKACGGYSLPVKTIIMPRYVGTRFTHAVLQVLASDHGIDLLHIKGPAVDDRLLAVGPPGDPPSSTPRPIPRQSVDADVLVRPAHVARLFEVMHRHGWVTAYDFADGSAFEHAATFTHPFLSPADVHRQFPGIEADASTAFERLWRERRTALVAGIPCLVPSLTAQRLLLIVHAARGGALQHSDILRSWTEATEEARDEVQHLARALGAEVALAAGTGRLDEYEGRRGYELWRALSTGERSRVRLWLARVKSEPTTSTKLRRAVRLVLPNRRRMHTVLGRRPTLAEVAGAYATRARAGLNEMARLVRSGRTEPGQRR</sequence>
<dbReference type="InterPro" id="IPR039498">
    <property type="entry name" value="NTP_transf_5"/>
</dbReference>
<evidence type="ECO:0000313" key="2">
    <source>
        <dbReference type="Proteomes" id="UP001500390"/>
    </source>
</evidence>
<proteinExistence type="predicted"/>
<dbReference type="EMBL" id="BAABFX010000050">
    <property type="protein sequence ID" value="GAA4403421.1"/>
    <property type="molecule type" value="Genomic_DNA"/>
</dbReference>
<name>A0ABP8KAU6_9MICO</name>
<accession>A0ABP8KAU6</accession>
<reference evidence="2" key="1">
    <citation type="journal article" date="2019" name="Int. J. Syst. Evol. Microbiol.">
        <title>The Global Catalogue of Microorganisms (GCM) 10K type strain sequencing project: providing services to taxonomists for standard genome sequencing and annotation.</title>
        <authorList>
            <consortium name="The Broad Institute Genomics Platform"/>
            <consortium name="The Broad Institute Genome Sequencing Center for Infectious Disease"/>
            <person name="Wu L."/>
            <person name="Ma J."/>
        </authorList>
    </citation>
    <scope>NUCLEOTIDE SEQUENCE [LARGE SCALE GENOMIC DNA]</scope>
    <source>
        <strain evidence="2">JCM 17738</strain>
    </source>
</reference>
<evidence type="ECO:0008006" key="3">
    <source>
        <dbReference type="Google" id="ProtNLM"/>
    </source>
</evidence>
<gene>
    <name evidence="1" type="ORF">GCM10023153_33420</name>
</gene>